<dbReference type="InterPro" id="IPR050131">
    <property type="entry name" value="Peptidase_S8_subtilisin-like"/>
</dbReference>
<keyword evidence="7" id="KW-0732">Signal</keyword>
<dbReference type="Pfam" id="PF00082">
    <property type="entry name" value="Peptidase_S8"/>
    <property type="match status" value="1"/>
</dbReference>
<comment type="caution">
    <text evidence="5">Lacks conserved residue(s) required for the propagation of feature annotation.</text>
</comment>
<dbReference type="SUPFAM" id="SSF52743">
    <property type="entry name" value="Subtilisin-like"/>
    <property type="match status" value="1"/>
</dbReference>
<dbReference type="PANTHER" id="PTHR43806">
    <property type="entry name" value="PEPTIDASE S8"/>
    <property type="match status" value="1"/>
</dbReference>
<evidence type="ECO:0000313" key="10">
    <source>
        <dbReference type="EMBL" id="MFB9527388.1"/>
    </source>
</evidence>
<keyword evidence="11" id="KW-1185">Reference proteome</keyword>
<keyword evidence="2" id="KW-0645">Protease</keyword>
<evidence type="ECO:0000256" key="4">
    <source>
        <dbReference type="ARBA" id="ARBA00022825"/>
    </source>
</evidence>
<dbReference type="Pfam" id="PF05922">
    <property type="entry name" value="Inhibitor_I9"/>
    <property type="match status" value="1"/>
</dbReference>
<dbReference type="Gene3D" id="3.40.50.200">
    <property type="entry name" value="Peptidase S8/S53 domain"/>
    <property type="match status" value="1"/>
</dbReference>
<name>A0ABV5PVX8_9ACTN</name>
<dbReference type="InterPro" id="IPR036852">
    <property type="entry name" value="Peptidase_S8/S53_dom_sf"/>
</dbReference>
<comment type="similarity">
    <text evidence="1 5">Belongs to the peptidase S8 family.</text>
</comment>
<feature type="domain" description="Inhibitor I9" evidence="9">
    <location>
        <begin position="53"/>
        <end position="98"/>
    </location>
</feature>
<dbReference type="PANTHER" id="PTHR43806:SF11">
    <property type="entry name" value="CEREVISIN-RELATED"/>
    <property type="match status" value="1"/>
</dbReference>
<evidence type="ECO:0000256" key="2">
    <source>
        <dbReference type="ARBA" id="ARBA00022670"/>
    </source>
</evidence>
<evidence type="ECO:0000256" key="1">
    <source>
        <dbReference type="ARBA" id="ARBA00011073"/>
    </source>
</evidence>
<evidence type="ECO:0000259" key="8">
    <source>
        <dbReference type="Pfam" id="PF00082"/>
    </source>
</evidence>
<dbReference type="EMBL" id="JBHMCE010000003">
    <property type="protein sequence ID" value="MFB9527388.1"/>
    <property type="molecule type" value="Genomic_DNA"/>
</dbReference>
<accession>A0ABV5PVX8</accession>
<evidence type="ECO:0000256" key="5">
    <source>
        <dbReference type="PROSITE-ProRule" id="PRU01240"/>
    </source>
</evidence>
<feature type="compositionally biased region" description="Basic and acidic residues" evidence="6">
    <location>
        <begin position="150"/>
        <end position="161"/>
    </location>
</feature>
<keyword evidence="4" id="KW-0720">Serine protease</keyword>
<evidence type="ECO:0000256" key="7">
    <source>
        <dbReference type="SAM" id="SignalP"/>
    </source>
</evidence>
<gene>
    <name evidence="10" type="ORF">ACFFRN_12250</name>
</gene>
<dbReference type="InterPro" id="IPR037045">
    <property type="entry name" value="S8pro/Inhibitor_I9_sf"/>
</dbReference>
<dbReference type="Gene3D" id="3.30.70.80">
    <property type="entry name" value="Peptidase S8 propeptide/proteinase inhibitor I9"/>
    <property type="match status" value="1"/>
</dbReference>
<evidence type="ECO:0000313" key="11">
    <source>
        <dbReference type="Proteomes" id="UP001589646"/>
    </source>
</evidence>
<feature type="domain" description="Peptidase S8/S53" evidence="8">
    <location>
        <begin position="115"/>
        <end position="315"/>
    </location>
</feature>
<evidence type="ECO:0000256" key="6">
    <source>
        <dbReference type="SAM" id="MobiDB-lite"/>
    </source>
</evidence>
<comment type="caution">
    <text evidence="10">The sequence shown here is derived from an EMBL/GenBank/DDBJ whole genome shotgun (WGS) entry which is preliminary data.</text>
</comment>
<feature type="signal peptide" evidence="7">
    <location>
        <begin position="1"/>
        <end position="19"/>
    </location>
</feature>
<protein>
    <submittedName>
        <fullName evidence="10">S8 family serine peptidase</fullName>
    </submittedName>
</protein>
<feature type="chain" id="PRO_5046279203" evidence="7">
    <location>
        <begin position="20"/>
        <end position="367"/>
    </location>
</feature>
<keyword evidence="3" id="KW-0378">Hydrolase</keyword>
<dbReference type="PROSITE" id="PS51892">
    <property type="entry name" value="SUBTILASE"/>
    <property type="match status" value="1"/>
</dbReference>
<dbReference type="Proteomes" id="UP001589646">
    <property type="component" value="Unassembled WGS sequence"/>
</dbReference>
<feature type="region of interest" description="Disordered" evidence="6">
    <location>
        <begin position="142"/>
        <end position="230"/>
    </location>
</feature>
<organism evidence="10 11">
    <name type="scientific">Nonomuraea roseola</name>
    <dbReference type="NCBI Taxonomy" id="46179"/>
    <lineage>
        <taxon>Bacteria</taxon>
        <taxon>Bacillati</taxon>
        <taxon>Actinomycetota</taxon>
        <taxon>Actinomycetes</taxon>
        <taxon>Streptosporangiales</taxon>
        <taxon>Streptosporangiaceae</taxon>
        <taxon>Nonomuraea</taxon>
    </lineage>
</organism>
<sequence length="367" mass="37268">MYAAAALATAVTTAAPVVASVIAPAASAPVSDLPPRPYLVTAAGRAEARALLTDGHLRVRRYYTSALPGFATWLTDHEAAALRTDPRVRSVEPDREVRALDLPPLGEPSSPSLAGEGVTVYVLDTGVDVTRKQFGDRAWRAFDATGPHGRPSDAARDHEQGPDTTGGRGQGSATGGHGQGPDAGHHGQGSATGGRGQGSATGSRGQGPDATGGRERAPGIAGSRERACGRHGTRAAALAAGRRYGVAPGARVASVKVLGCDGSGPLSDVVAGLDWVRGHARRPAVAVLAVSAADSPAVDAAARRLRRSGVLVVTSPLAAGTVARHLESHPASAPSTLASWLKSTTTHDAIRQNPSRTPNLLLHGGGL</sequence>
<proteinExistence type="inferred from homology"/>
<evidence type="ECO:0000256" key="3">
    <source>
        <dbReference type="ARBA" id="ARBA00022801"/>
    </source>
</evidence>
<feature type="compositionally biased region" description="Basic and acidic residues" evidence="6">
    <location>
        <begin position="212"/>
        <end position="228"/>
    </location>
</feature>
<feature type="compositionally biased region" description="Gly residues" evidence="6">
    <location>
        <begin position="164"/>
        <end position="199"/>
    </location>
</feature>
<dbReference type="InterPro" id="IPR000209">
    <property type="entry name" value="Peptidase_S8/S53_dom"/>
</dbReference>
<dbReference type="InterPro" id="IPR010259">
    <property type="entry name" value="S8pro/Inhibitor_I9"/>
</dbReference>
<evidence type="ECO:0000259" key="9">
    <source>
        <dbReference type="Pfam" id="PF05922"/>
    </source>
</evidence>
<reference evidence="10 11" key="1">
    <citation type="submission" date="2024-09" db="EMBL/GenBank/DDBJ databases">
        <authorList>
            <person name="Sun Q."/>
            <person name="Mori K."/>
        </authorList>
    </citation>
    <scope>NUCLEOTIDE SEQUENCE [LARGE SCALE GENOMIC DNA]</scope>
    <source>
        <strain evidence="10 11">JCM 3323</strain>
    </source>
</reference>